<dbReference type="Proteomes" id="UP000287962">
    <property type="component" value="Unassembled WGS sequence"/>
</dbReference>
<evidence type="ECO:0000313" key="13">
    <source>
        <dbReference type="Proteomes" id="UP000288082"/>
    </source>
</evidence>
<dbReference type="SMART" id="SM01260">
    <property type="entry name" value="LANC_like"/>
    <property type="match status" value="1"/>
</dbReference>
<evidence type="ECO:0000313" key="4">
    <source>
        <dbReference type="EMBL" id="RTH31229.1"/>
    </source>
</evidence>
<name>A0A430UR76_THESC</name>
<feature type="binding site" evidence="1">
    <location>
        <position position="338"/>
    </location>
    <ligand>
        <name>Zn(2+)</name>
        <dbReference type="ChEBI" id="CHEBI:29105"/>
    </ligand>
</feature>
<dbReference type="RefSeq" id="WP_126165587.1">
    <property type="nucleotide sequence ID" value="NZ_PELM01000006.1"/>
</dbReference>
<dbReference type="EMBL" id="PEMJ01000376">
    <property type="protein sequence ID" value="RTI10628.1"/>
    <property type="molecule type" value="Genomic_DNA"/>
</dbReference>
<evidence type="ECO:0000313" key="8">
    <source>
        <dbReference type="Proteomes" id="UP000286712"/>
    </source>
</evidence>
<dbReference type="AlphaFoldDB" id="A0A430UR76"/>
<dbReference type="InterPro" id="IPR007822">
    <property type="entry name" value="LANC-like"/>
</dbReference>
<dbReference type="GO" id="GO:0031179">
    <property type="term" value="P:peptide modification"/>
    <property type="evidence" value="ECO:0007669"/>
    <property type="project" value="InterPro"/>
</dbReference>
<evidence type="ECO:0000313" key="9">
    <source>
        <dbReference type="Proteomes" id="UP000286928"/>
    </source>
</evidence>
<dbReference type="EMBL" id="PEMG01000007">
    <property type="protein sequence ID" value="RTI13032.1"/>
    <property type="molecule type" value="Genomic_DNA"/>
</dbReference>
<dbReference type="Proteomes" id="UP000286928">
    <property type="component" value="Unassembled WGS sequence"/>
</dbReference>
<gene>
    <name evidence="5" type="ORF">CSW25_00250</name>
    <name evidence="6" type="ORF">CSW27_14000</name>
    <name evidence="7" type="ORF">CSW30_00315</name>
    <name evidence="4" type="ORF">CSW33_08570</name>
    <name evidence="3" type="ORF">CSW40_00915</name>
    <name evidence="2" type="ORF">CSW50_00260</name>
</gene>
<dbReference type="Proteomes" id="UP000287155">
    <property type="component" value="Unassembled WGS sequence"/>
</dbReference>
<evidence type="ECO:0000256" key="1">
    <source>
        <dbReference type="PIRSR" id="PIRSR607822-1"/>
    </source>
</evidence>
<proteinExistence type="predicted"/>
<feature type="binding site" evidence="1">
    <location>
        <position position="339"/>
    </location>
    <ligand>
        <name>Zn(2+)</name>
        <dbReference type="ChEBI" id="CHEBI:29105"/>
    </ligand>
</feature>
<protein>
    <recommendedName>
        <fullName evidence="14">Lanthionine synthetase</fullName>
    </recommendedName>
</protein>
<evidence type="ECO:0000313" key="3">
    <source>
        <dbReference type="EMBL" id="RTH28418.1"/>
    </source>
</evidence>
<evidence type="ECO:0000313" key="7">
    <source>
        <dbReference type="EMBL" id="RTI13032.1"/>
    </source>
</evidence>
<organism evidence="6 10">
    <name type="scientific">Thermus scotoductus</name>
    <dbReference type="NCBI Taxonomy" id="37636"/>
    <lineage>
        <taxon>Bacteria</taxon>
        <taxon>Thermotogati</taxon>
        <taxon>Deinococcota</taxon>
        <taxon>Deinococci</taxon>
        <taxon>Thermales</taxon>
        <taxon>Thermaceae</taxon>
        <taxon>Thermus</taxon>
    </lineage>
</organism>
<dbReference type="Proteomes" id="UP000288082">
    <property type="component" value="Unassembled WGS sequence"/>
</dbReference>
<dbReference type="Pfam" id="PF05147">
    <property type="entry name" value="LANC_like"/>
    <property type="match status" value="1"/>
</dbReference>
<dbReference type="PRINTS" id="PR01955">
    <property type="entry name" value="LANCFRANKIA"/>
</dbReference>
<dbReference type="EMBL" id="PELW01000019">
    <property type="protein sequence ID" value="RTH28418.1"/>
    <property type="molecule type" value="Genomic_DNA"/>
</dbReference>
<dbReference type="PRINTS" id="PR01950">
    <property type="entry name" value="LANCSUPER"/>
</dbReference>
<evidence type="ECO:0008006" key="14">
    <source>
        <dbReference type="Google" id="ProtNLM"/>
    </source>
</evidence>
<evidence type="ECO:0000313" key="10">
    <source>
        <dbReference type="Proteomes" id="UP000287155"/>
    </source>
</evidence>
<dbReference type="InterPro" id="IPR033889">
    <property type="entry name" value="LanC"/>
</dbReference>
<evidence type="ECO:0000313" key="6">
    <source>
        <dbReference type="EMBL" id="RTI10628.1"/>
    </source>
</evidence>
<comment type="caution">
    <text evidence="6">The sequence shown here is derived from an EMBL/GenBank/DDBJ whole genome shotgun (WGS) entry which is preliminary data.</text>
</comment>
<dbReference type="EMBL" id="PEMD01000276">
    <property type="protein sequence ID" value="RTH31229.1"/>
    <property type="molecule type" value="Genomic_DNA"/>
</dbReference>
<dbReference type="EMBL" id="PELM01000006">
    <property type="protein sequence ID" value="RTH05454.1"/>
    <property type="molecule type" value="Genomic_DNA"/>
</dbReference>
<feature type="binding site" evidence="1">
    <location>
        <position position="289"/>
    </location>
    <ligand>
        <name>Zn(2+)</name>
        <dbReference type="ChEBI" id="CHEBI:29105"/>
    </ligand>
</feature>
<evidence type="ECO:0000313" key="12">
    <source>
        <dbReference type="Proteomes" id="UP000287962"/>
    </source>
</evidence>
<keyword evidence="1" id="KW-0479">Metal-binding</keyword>
<dbReference type="GO" id="GO:0046872">
    <property type="term" value="F:metal ion binding"/>
    <property type="evidence" value="ECO:0007669"/>
    <property type="project" value="UniProtKB-KW"/>
</dbReference>
<evidence type="ECO:0000313" key="11">
    <source>
        <dbReference type="Proteomes" id="UP000287173"/>
    </source>
</evidence>
<keyword evidence="1" id="KW-0862">Zinc</keyword>
<evidence type="ECO:0000313" key="2">
    <source>
        <dbReference type="EMBL" id="RTH05454.1"/>
    </source>
</evidence>
<dbReference type="Proteomes" id="UP000286712">
    <property type="component" value="Unassembled WGS sequence"/>
</dbReference>
<dbReference type="Proteomes" id="UP000287173">
    <property type="component" value="Unassembled WGS sequence"/>
</dbReference>
<evidence type="ECO:0000313" key="5">
    <source>
        <dbReference type="EMBL" id="RTI10229.1"/>
    </source>
</evidence>
<sequence>MKPAFLWVPQVITVSEEVLSRLSDRKTVLAAVERLPPFKAGEARPQWDPASMSFGDAGLAWTFAHAAQTGLDSSWEWVARHYLDHALEHALEHPSPSVGLLSGLAGLAWVDHKLNGLARRAVNARLFQGVSALLKESPPNGGVHPTVFDATYGLAGVGRYLLAIAPQNADAEYLLRKILRRFIAWSQRTAPEGFFTPAHEVRPFEMADRPELAQGYLDLGLAHGIPGPLALLSLAWGSGLREPGMEQAAALLVRRIQQTLRETPYGPDVPYRQLPILRQSPEPSRTGWCYGNPGVARALQLAARSFAQPDWAALARELVRSAIRRPIEIRGLAAPTFCHGLSGFLAVLLHFETDLPSDEWKEAVNNVIDRMFAHYEPNTAFGFQNQEVNLQSLDDPSLQTGAAGVALVLLAASGMLGEAWDAVFLLA</sequence>
<dbReference type="CDD" id="cd04793">
    <property type="entry name" value="LanC"/>
    <property type="match status" value="1"/>
</dbReference>
<dbReference type="EMBL" id="PEML01000005">
    <property type="protein sequence ID" value="RTI10229.1"/>
    <property type="molecule type" value="Genomic_DNA"/>
</dbReference>
<keyword evidence="12" id="KW-1185">Reference proteome</keyword>
<dbReference type="Gene3D" id="1.50.10.20">
    <property type="match status" value="1"/>
</dbReference>
<dbReference type="SUPFAM" id="SSF158745">
    <property type="entry name" value="LanC-like"/>
    <property type="match status" value="1"/>
</dbReference>
<reference evidence="5" key="1">
    <citation type="submission" date="2017-10" db="EMBL/GenBank/DDBJ databases">
        <authorList>
            <person name="Wilpiszeski R.L."/>
            <person name="Zhidan Z."/>
            <person name="House C.H."/>
        </authorList>
    </citation>
    <scope>NUCLEOTIDE SEQUENCE</scope>
    <source>
        <strain evidence="5">12_S12</strain>
    </source>
</reference>
<reference evidence="8 9" key="2">
    <citation type="journal article" date="2019" name="Extremophiles">
        <title>Biogeography of thermophiles and predominance of Thermus scotoductus in domestic water heaters.</title>
        <authorList>
            <person name="Wilpiszeski R.L."/>
            <person name="Zhang Z."/>
            <person name="House C.H."/>
        </authorList>
    </citation>
    <scope>NUCLEOTIDE SEQUENCE [LARGE SCALE GENOMIC DNA]</scope>
    <source>
        <strain evidence="5 12">12_S12</strain>
        <strain evidence="6 10">14_S14</strain>
        <strain evidence="7 11">17_S17</strain>
        <strain evidence="4 9">20_S20</strain>
        <strain evidence="3 8">27_S27</strain>
        <strain evidence="2 13">38_S38</strain>
    </source>
</reference>
<accession>A0A430UR76</accession>